<evidence type="ECO:0000313" key="3">
    <source>
        <dbReference type="EMBL" id="GGM41197.1"/>
    </source>
</evidence>
<keyword evidence="4" id="KW-1185">Reference proteome</keyword>
<sequence length="212" mass="22224">MAERIRPEVAVAVGRRIRALRSEGGLSVAQLGELSDVSRRMLTQIELGQANPSLATVDRIASALGTTFAALVGVTGEDAPEGASPDGVLVWSTPAGSWAYLLTAVEIEPYAVEMWKWHLVAGDTYRTSPDPGTPDTMVHVLRGTLRIRPDAEGAAPVEVAASASTRVTDRSAYLLEAVPGEGADGTSGETDFMFVVMVPRGSVRRPVGPGAG</sequence>
<dbReference type="Pfam" id="PF01381">
    <property type="entry name" value="HTH_3"/>
    <property type="match status" value="1"/>
</dbReference>
<dbReference type="InterPro" id="IPR001387">
    <property type="entry name" value="Cro/C1-type_HTH"/>
</dbReference>
<dbReference type="GO" id="GO:0005829">
    <property type="term" value="C:cytosol"/>
    <property type="evidence" value="ECO:0007669"/>
    <property type="project" value="TreeGrafter"/>
</dbReference>
<dbReference type="Proteomes" id="UP000655589">
    <property type="component" value="Unassembled WGS sequence"/>
</dbReference>
<keyword evidence="1" id="KW-0238">DNA-binding</keyword>
<dbReference type="SMART" id="SM00530">
    <property type="entry name" value="HTH_XRE"/>
    <property type="match status" value="1"/>
</dbReference>
<dbReference type="PROSITE" id="PS50943">
    <property type="entry name" value="HTH_CROC1"/>
    <property type="match status" value="1"/>
</dbReference>
<dbReference type="PANTHER" id="PTHR46797:SF1">
    <property type="entry name" value="METHYLPHOSPHONATE SYNTHASE"/>
    <property type="match status" value="1"/>
</dbReference>
<dbReference type="Gene3D" id="1.10.260.40">
    <property type="entry name" value="lambda repressor-like DNA-binding domains"/>
    <property type="match status" value="1"/>
</dbReference>
<name>A0A8H9GNE6_9MICO</name>
<dbReference type="InterPro" id="IPR050807">
    <property type="entry name" value="TransReg_Diox_bact_type"/>
</dbReference>
<gene>
    <name evidence="3" type="ORF">GCM10010102_40880</name>
</gene>
<reference evidence="3" key="1">
    <citation type="journal article" date="2014" name="Int. J. Syst. Evol. Microbiol.">
        <title>Complete genome sequence of Corynebacterium casei LMG S-19264T (=DSM 44701T), isolated from a smear-ripened cheese.</title>
        <authorList>
            <consortium name="US DOE Joint Genome Institute (JGI-PGF)"/>
            <person name="Walter F."/>
            <person name="Albersmeier A."/>
            <person name="Kalinowski J."/>
            <person name="Ruckert C."/>
        </authorList>
    </citation>
    <scope>NUCLEOTIDE SEQUENCE</scope>
    <source>
        <strain evidence="3">JCM 3051</strain>
    </source>
</reference>
<organism evidence="3 4">
    <name type="scientific">Promicromonospora citrea</name>
    <dbReference type="NCBI Taxonomy" id="43677"/>
    <lineage>
        <taxon>Bacteria</taxon>
        <taxon>Bacillati</taxon>
        <taxon>Actinomycetota</taxon>
        <taxon>Actinomycetes</taxon>
        <taxon>Micrococcales</taxon>
        <taxon>Promicromonosporaceae</taxon>
        <taxon>Promicromonospora</taxon>
    </lineage>
</organism>
<dbReference type="GO" id="GO:0003677">
    <property type="term" value="F:DNA binding"/>
    <property type="evidence" value="ECO:0007669"/>
    <property type="project" value="UniProtKB-KW"/>
</dbReference>
<dbReference type="EMBL" id="BMPT01000022">
    <property type="protein sequence ID" value="GGM41197.1"/>
    <property type="molecule type" value="Genomic_DNA"/>
</dbReference>
<protein>
    <submittedName>
        <fullName evidence="3">Transcriptional regulator</fullName>
    </submittedName>
</protein>
<evidence type="ECO:0000313" key="4">
    <source>
        <dbReference type="Proteomes" id="UP000655589"/>
    </source>
</evidence>
<accession>A0A8H9GNE6</accession>
<evidence type="ECO:0000256" key="1">
    <source>
        <dbReference type="ARBA" id="ARBA00023125"/>
    </source>
</evidence>
<dbReference type="SUPFAM" id="SSF47413">
    <property type="entry name" value="lambda repressor-like DNA-binding domains"/>
    <property type="match status" value="1"/>
</dbReference>
<evidence type="ECO:0000259" key="2">
    <source>
        <dbReference type="PROSITE" id="PS50943"/>
    </source>
</evidence>
<comment type="caution">
    <text evidence="3">The sequence shown here is derived from an EMBL/GenBank/DDBJ whole genome shotgun (WGS) entry which is preliminary data.</text>
</comment>
<proteinExistence type="predicted"/>
<dbReference type="PANTHER" id="PTHR46797">
    <property type="entry name" value="HTH-TYPE TRANSCRIPTIONAL REGULATOR"/>
    <property type="match status" value="1"/>
</dbReference>
<reference evidence="3" key="2">
    <citation type="submission" date="2020-09" db="EMBL/GenBank/DDBJ databases">
        <authorList>
            <person name="Sun Q."/>
            <person name="Ohkuma M."/>
        </authorList>
    </citation>
    <scope>NUCLEOTIDE SEQUENCE</scope>
    <source>
        <strain evidence="3">JCM 3051</strain>
    </source>
</reference>
<dbReference type="RefSeq" id="WP_171103036.1">
    <property type="nucleotide sequence ID" value="NZ_BMPT01000022.1"/>
</dbReference>
<dbReference type="InterPro" id="IPR010982">
    <property type="entry name" value="Lambda_DNA-bd_dom_sf"/>
</dbReference>
<dbReference type="AlphaFoldDB" id="A0A8H9GNE6"/>
<feature type="domain" description="HTH cro/C1-type" evidence="2">
    <location>
        <begin position="17"/>
        <end position="71"/>
    </location>
</feature>
<dbReference type="GO" id="GO:0003700">
    <property type="term" value="F:DNA-binding transcription factor activity"/>
    <property type="evidence" value="ECO:0007669"/>
    <property type="project" value="TreeGrafter"/>
</dbReference>
<dbReference type="CDD" id="cd00093">
    <property type="entry name" value="HTH_XRE"/>
    <property type="match status" value="1"/>
</dbReference>